<keyword evidence="5" id="KW-0539">Nucleus</keyword>
<name>A0AAD3P650_NEPGR</name>
<dbReference type="Proteomes" id="UP001279734">
    <property type="component" value="Unassembled WGS sequence"/>
</dbReference>
<dbReference type="GO" id="GO:0005634">
    <property type="term" value="C:nucleus"/>
    <property type="evidence" value="ECO:0007669"/>
    <property type="project" value="UniProtKB-SubCell"/>
</dbReference>
<dbReference type="InterPro" id="IPR011598">
    <property type="entry name" value="bHLH_dom"/>
</dbReference>
<feature type="domain" description="BHLH" evidence="7">
    <location>
        <begin position="328"/>
        <end position="378"/>
    </location>
</feature>
<keyword evidence="2" id="KW-0805">Transcription regulation</keyword>
<evidence type="ECO:0000256" key="4">
    <source>
        <dbReference type="ARBA" id="ARBA00023163"/>
    </source>
</evidence>
<evidence type="ECO:0000313" key="8">
    <source>
        <dbReference type="EMBL" id="GMH00072.1"/>
    </source>
</evidence>
<keyword evidence="3" id="KW-0238">DNA-binding</keyword>
<keyword evidence="9" id="KW-1185">Reference proteome</keyword>
<accession>A0AAD3P650</accession>
<dbReference type="PANTHER" id="PTHR16223">
    <property type="entry name" value="TRANSCRIPTION FACTOR BHLH83-RELATED"/>
    <property type="match status" value="1"/>
</dbReference>
<dbReference type="InterPro" id="IPR045843">
    <property type="entry name" value="IND-like"/>
</dbReference>
<dbReference type="PROSITE" id="PS50888">
    <property type="entry name" value="BHLH"/>
    <property type="match status" value="1"/>
</dbReference>
<sequence>MDSDLQEQQYQHHFQGLQRQLQPQRQQMNSLTRYQSAPSSYFASFLDNTDTGRSNEMEDFLLPRPLSPETETIFARFMSSVTGGDDSLSNKFCGFPENSPLHSEFKGHVKQEADPIQQKSVYTPSSQAIYQSQSKPPLIKHQNSTSSTLERSFGAPSSMAMDFEQQQQQMKMGGGNGTSLVRHCSSPAGFLASINLDDGYEAMRHVGNFEANNPTYEDASLSSASRLNASSGLDDISLINGGYLEGFPIGSWNDSAVLSDNFASLTRSGNDDQKTLSELNLSDNQGEEATNRPPKLLARHLSLPKATLVKLMQLQDNIPCKIRAKRGMATHPRSIAERVRRTRISERMKKLQDLVPYMDKQTNTADMLDLAIEYIKDLQKQVKALTESRAKCICSIS</sequence>
<keyword evidence="4" id="KW-0804">Transcription</keyword>
<dbReference type="AlphaFoldDB" id="A0AAD3P650"/>
<dbReference type="InterPro" id="IPR036638">
    <property type="entry name" value="HLH_DNA-bd_sf"/>
</dbReference>
<evidence type="ECO:0000256" key="5">
    <source>
        <dbReference type="ARBA" id="ARBA00023242"/>
    </source>
</evidence>
<proteinExistence type="predicted"/>
<evidence type="ECO:0000256" key="6">
    <source>
        <dbReference type="SAM" id="MobiDB-lite"/>
    </source>
</evidence>
<evidence type="ECO:0000259" key="7">
    <source>
        <dbReference type="PROSITE" id="PS50888"/>
    </source>
</evidence>
<protein>
    <recommendedName>
        <fullName evidence="7">BHLH domain-containing protein</fullName>
    </recommendedName>
</protein>
<dbReference type="SUPFAM" id="SSF47459">
    <property type="entry name" value="HLH, helix-loop-helix DNA-binding domain"/>
    <property type="match status" value="1"/>
</dbReference>
<feature type="region of interest" description="Disordered" evidence="6">
    <location>
        <begin position="132"/>
        <end position="153"/>
    </location>
</feature>
<dbReference type="GO" id="GO:0000981">
    <property type="term" value="F:DNA-binding transcription factor activity, RNA polymerase II-specific"/>
    <property type="evidence" value="ECO:0007669"/>
    <property type="project" value="TreeGrafter"/>
</dbReference>
<evidence type="ECO:0000313" key="9">
    <source>
        <dbReference type="Proteomes" id="UP001279734"/>
    </source>
</evidence>
<gene>
    <name evidence="8" type="ORF">Nepgr_001911</name>
</gene>
<dbReference type="Gene3D" id="4.10.280.10">
    <property type="entry name" value="Helix-loop-helix DNA-binding domain"/>
    <property type="match status" value="1"/>
</dbReference>
<comment type="caution">
    <text evidence="8">The sequence shown here is derived from an EMBL/GenBank/DDBJ whole genome shotgun (WGS) entry which is preliminary data.</text>
</comment>
<dbReference type="PANTHER" id="PTHR16223:SF279">
    <property type="entry name" value="TRANSCRIPTION FACTOR BHLH122"/>
    <property type="match status" value="1"/>
</dbReference>
<dbReference type="EMBL" id="BSYO01000001">
    <property type="protein sequence ID" value="GMH00072.1"/>
    <property type="molecule type" value="Genomic_DNA"/>
</dbReference>
<evidence type="ECO:0000256" key="3">
    <source>
        <dbReference type="ARBA" id="ARBA00023125"/>
    </source>
</evidence>
<dbReference type="GO" id="GO:0000978">
    <property type="term" value="F:RNA polymerase II cis-regulatory region sequence-specific DNA binding"/>
    <property type="evidence" value="ECO:0007669"/>
    <property type="project" value="TreeGrafter"/>
</dbReference>
<organism evidence="8 9">
    <name type="scientific">Nepenthes gracilis</name>
    <name type="common">Slender pitcher plant</name>
    <dbReference type="NCBI Taxonomy" id="150966"/>
    <lineage>
        <taxon>Eukaryota</taxon>
        <taxon>Viridiplantae</taxon>
        <taxon>Streptophyta</taxon>
        <taxon>Embryophyta</taxon>
        <taxon>Tracheophyta</taxon>
        <taxon>Spermatophyta</taxon>
        <taxon>Magnoliopsida</taxon>
        <taxon>eudicotyledons</taxon>
        <taxon>Gunneridae</taxon>
        <taxon>Pentapetalae</taxon>
        <taxon>Caryophyllales</taxon>
        <taxon>Nepenthaceae</taxon>
        <taxon>Nepenthes</taxon>
    </lineage>
</organism>
<dbReference type="SMART" id="SM00353">
    <property type="entry name" value="HLH"/>
    <property type="match status" value="1"/>
</dbReference>
<evidence type="ECO:0000256" key="1">
    <source>
        <dbReference type="ARBA" id="ARBA00004123"/>
    </source>
</evidence>
<dbReference type="GO" id="GO:0046983">
    <property type="term" value="F:protein dimerization activity"/>
    <property type="evidence" value="ECO:0007669"/>
    <property type="project" value="InterPro"/>
</dbReference>
<reference evidence="8" key="1">
    <citation type="submission" date="2023-05" db="EMBL/GenBank/DDBJ databases">
        <title>Nepenthes gracilis genome sequencing.</title>
        <authorList>
            <person name="Fukushima K."/>
        </authorList>
    </citation>
    <scope>NUCLEOTIDE SEQUENCE</scope>
    <source>
        <strain evidence="8">SING2019-196</strain>
    </source>
</reference>
<evidence type="ECO:0000256" key="2">
    <source>
        <dbReference type="ARBA" id="ARBA00023015"/>
    </source>
</evidence>
<comment type="subcellular location">
    <subcellularLocation>
        <location evidence="1">Nucleus</location>
    </subcellularLocation>
</comment>
<feature type="compositionally biased region" description="Polar residues" evidence="6">
    <location>
        <begin position="132"/>
        <end position="150"/>
    </location>
</feature>
<dbReference type="Pfam" id="PF00010">
    <property type="entry name" value="HLH"/>
    <property type="match status" value="1"/>
</dbReference>
<dbReference type="FunFam" id="4.10.280.10:FF:000021">
    <property type="entry name" value="Transcription factor bHLH130 family"/>
    <property type="match status" value="1"/>
</dbReference>